<dbReference type="InterPro" id="IPR015943">
    <property type="entry name" value="WD40/YVTN_repeat-like_dom_sf"/>
</dbReference>
<name>A0ABP0JM46_9DINO</name>
<sequence>MAFVRMPSEGYALDVDFESMVAVSSANEYRFMLWDLRERKLLQSYESPGHNVNCSLASMPGPEGQKASMSLDAENGKLATASDDGLVKIWNLHTEAGEEWETSWENSLDCKHNMTVAMDVDWQLGRLVTASWDYNVDMWNLTTGNLIAKSVTSTRVTRDCLLPFVHPLLSQVQLCQEVHEVALEQARNAALKLKA</sequence>
<evidence type="ECO:0000313" key="1">
    <source>
        <dbReference type="EMBL" id="CAK9015482.1"/>
    </source>
</evidence>
<dbReference type="InterPro" id="IPR019775">
    <property type="entry name" value="WD40_repeat_CS"/>
</dbReference>
<dbReference type="InterPro" id="IPR001680">
    <property type="entry name" value="WD40_rpt"/>
</dbReference>
<accession>A0ABP0JM46</accession>
<dbReference type="InterPro" id="IPR011047">
    <property type="entry name" value="Quinoprotein_ADH-like_sf"/>
</dbReference>
<proteinExistence type="predicted"/>
<comment type="caution">
    <text evidence="1">The sequence shown here is derived from an EMBL/GenBank/DDBJ whole genome shotgun (WGS) entry which is preliminary data.</text>
</comment>
<evidence type="ECO:0000313" key="2">
    <source>
        <dbReference type="Proteomes" id="UP001642464"/>
    </source>
</evidence>
<reference evidence="1 2" key="1">
    <citation type="submission" date="2024-02" db="EMBL/GenBank/DDBJ databases">
        <authorList>
            <person name="Chen Y."/>
            <person name="Shah S."/>
            <person name="Dougan E. K."/>
            <person name="Thang M."/>
            <person name="Chan C."/>
        </authorList>
    </citation>
    <scope>NUCLEOTIDE SEQUENCE [LARGE SCALE GENOMIC DNA]</scope>
</reference>
<organism evidence="1 2">
    <name type="scientific">Durusdinium trenchii</name>
    <dbReference type="NCBI Taxonomy" id="1381693"/>
    <lineage>
        <taxon>Eukaryota</taxon>
        <taxon>Sar</taxon>
        <taxon>Alveolata</taxon>
        <taxon>Dinophyceae</taxon>
        <taxon>Suessiales</taxon>
        <taxon>Symbiodiniaceae</taxon>
        <taxon>Durusdinium</taxon>
    </lineage>
</organism>
<protein>
    <submittedName>
        <fullName evidence="1">WD repeat-containing protein 48 homolog</fullName>
    </submittedName>
</protein>
<dbReference type="PROSITE" id="PS50082">
    <property type="entry name" value="WD_REPEATS_2"/>
    <property type="match status" value="1"/>
</dbReference>
<dbReference type="Proteomes" id="UP001642464">
    <property type="component" value="Unassembled WGS sequence"/>
</dbReference>
<dbReference type="SUPFAM" id="SSF50998">
    <property type="entry name" value="Quinoprotein alcohol dehydrogenase-like"/>
    <property type="match status" value="1"/>
</dbReference>
<dbReference type="Gene3D" id="2.130.10.10">
    <property type="entry name" value="YVTN repeat-like/Quinoprotein amine dehydrogenase"/>
    <property type="match status" value="1"/>
</dbReference>
<gene>
    <name evidence="1" type="ORF">SCF082_LOCUS12780</name>
</gene>
<keyword evidence="2" id="KW-1185">Reference proteome</keyword>
<dbReference type="PROSITE" id="PS00678">
    <property type="entry name" value="WD_REPEATS_1"/>
    <property type="match status" value="1"/>
</dbReference>
<dbReference type="EMBL" id="CAXAMM010007814">
    <property type="protein sequence ID" value="CAK9015482.1"/>
    <property type="molecule type" value="Genomic_DNA"/>
</dbReference>